<sequence length="74" mass="7905">MGRASKGVTCNEVTQYLTSIGYHVFPHHHTAIIVTVEATRFHVLASTQAQLGSPSDGTSVVSLAIVKGTIIVYH</sequence>
<organism evidence="1 2">
    <name type="scientific">Perkinsus olseni</name>
    <name type="common">Perkinsus atlanticus</name>
    <dbReference type="NCBI Taxonomy" id="32597"/>
    <lineage>
        <taxon>Eukaryota</taxon>
        <taxon>Sar</taxon>
        <taxon>Alveolata</taxon>
        <taxon>Perkinsozoa</taxon>
        <taxon>Perkinsea</taxon>
        <taxon>Perkinsida</taxon>
        <taxon>Perkinsidae</taxon>
        <taxon>Perkinsus</taxon>
    </lineage>
</organism>
<proteinExistence type="predicted"/>
<evidence type="ECO:0000313" key="2">
    <source>
        <dbReference type="Proteomes" id="UP000574390"/>
    </source>
</evidence>
<name>A0A7J6T0K8_PEROL</name>
<dbReference type="EMBL" id="JABANM010011266">
    <property type="protein sequence ID" value="KAF4737976.1"/>
    <property type="molecule type" value="Genomic_DNA"/>
</dbReference>
<evidence type="ECO:0000313" key="1">
    <source>
        <dbReference type="EMBL" id="KAF4737976.1"/>
    </source>
</evidence>
<accession>A0A7J6T0K8</accession>
<reference evidence="1 2" key="1">
    <citation type="submission" date="2020-04" db="EMBL/GenBank/DDBJ databases">
        <title>Perkinsus olseni comparative genomics.</title>
        <authorList>
            <person name="Bogema D.R."/>
        </authorList>
    </citation>
    <scope>NUCLEOTIDE SEQUENCE [LARGE SCALE GENOMIC DNA]</scope>
    <source>
        <strain evidence="1">ATCC PRA-205</strain>
    </source>
</reference>
<dbReference type="Proteomes" id="UP000574390">
    <property type="component" value="Unassembled WGS sequence"/>
</dbReference>
<comment type="caution">
    <text evidence="1">The sequence shown here is derived from an EMBL/GenBank/DDBJ whole genome shotgun (WGS) entry which is preliminary data.</text>
</comment>
<protein>
    <submittedName>
        <fullName evidence="1">Uncharacterized protein</fullName>
    </submittedName>
</protein>
<gene>
    <name evidence="1" type="ORF">FOZ62_026368</name>
</gene>
<dbReference type="AlphaFoldDB" id="A0A7J6T0K8"/>